<dbReference type="InterPro" id="IPR050662">
    <property type="entry name" value="Sec-metab_biosynth-thioest"/>
</dbReference>
<dbReference type="EMBL" id="AFIJ01000038">
    <property type="protein sequence ID" value="EGL39445.1"/>
    <property type="molecule type" value="Genomic_DNA"/>
</dbReference>
<evidence type="ECO:0000313" key="3">
    <source>
        <dbReference type="Proteomes" id="UP000004018"/>
    </source>
</evidence>
<dbReference type="Gene3D" id="1.10.10.10">
    <property type="entry name" value="Winged helix-like DNA-binding domain superfamily/Winged helix DNA-binding domain"/>
    <property type="match status" value="1"/>
</dbReference>
<dbReference type="SUPFAM" id="SSF56281">
    <property type="entry name" value="Metallo-hydrolase/oxidoreductase"/>
    <property type="match status" value="1"/>
</dbReference>
<proteinExistence type="predicted"/>
<dbReference type="InterPro" id="IPR036866">
    <property type="entry name" value="RibonucZ/Hydroxyglut_hydro"/>
</dbReference>
<accession>A0ABN0CYU6</accession>
<dbReference type="InterPro" id="IPR001279">
    <property type="entry name" value="Metallo-B-lactamas"/>
</dbReference>
<dbReference type="InterPro" id="IPR036388">
    <property type="entry name" value="WH-like_DNA-bd_sf"/>
</dbReference>
<evidence type="ECO:0000313" key="2">
    <source>
        <dbReference type="EMBL" id="EGL39445.1"/>
    </source>
</evidence>
<feature type="domain" description="Metallo-beta-lactamase" evidence="1">
    <location>
        <begin position="25"/>
        <end position="232"/>
    </location>
</feature>
<dbReference type="RefSeq" id="WP_007391611.1">
    <property type="nucleotide sequence ID" value="NZ_AFIJ01000038.1"/>
</dbReference>
<dbReference type="PANTHER" id="PTHR23131">
    <property type="entry name" value="ENDORIBONUCLEASE LACTB2"/>
    <property type="match status" value="1"/>
</dbReference>
<dbReference type="SMART" id="SM00849">
    <property type="entry name" value="Lactamase_B"/>
    <property type="match status" value="1"/>
</dbReference>
<dbReference type="PANTHER" id="PTHR23131:SF4">
    <property type="entry name" value="METALLO-BETA-LACTAMASE SUPERFAMILY POTEIN"/>
    <property type="match status" value="1"/>
</dbReference>
<reference evidence="2 3" key="1">
    <citation type="submission" date="2011-04" db="EMBL/GenBank/DDBJ databases">
        <authorList>
            <person name="Harkins D.M."/>
            <person name="Madupu R."/>
            <person name="Durkin A.S."/>
            <person name="Torralba M."/>
            <person name="Methe B."/>
            <person name="Sutton G.G."/>
            <person name="Nelson K.E."/>
        </authorList>
    </citation>
    <scope>NUCLEOTIDE SEQUENCE [LARGE SCALE GENOMIC DNA]</scope>
    <source>
        <strain evidence="2 3">UPII 199-6</strain>
    </source>
</reference>
<evidence type="ECO:0000259" key="1">
    <source>
        <dbReference type="SMART" id="SM00849"/>
    </source>
</evidence>
<dbReference type="Proteomes" id="UP000004018">
    <property type="component" value="Unassembled WGS sequence"/>
</dbReference>
<protein>
    <submittedName>
        <fullName evidence="2">Metallo-beta-lactamase domain protein</fullName>
    </submittedName>
</protein>
<comment type="caution">
    <text evidence="2">The sequence shown here is derived from an EMBL/GenBank/DDBJ whole genome shotgun (WGS) entry which is preliminary data.</text>
</comment>
<organism evidence="2 3">
    <name type="scientific">Megasphaera lornae</name>
    <dbReference type="NCBI Taxonomy" id="1000568"/>
    <lineage>
        <taxon>Bacteria</taxon>
        <taxon>Bacillati</taxon>
        <taxon>Bacillota</taxon>
        <taxon>Negativicutes</taxon>
        <taxon>Veillonellales</taxon>
        <taxon>Veillonellaceae</taxon>
        <taxon>Megasphaera</taxon>
    </lineage>
</organism>
<dbReference type="Gene3D" id="3.60.15.10">
    <property type="entry name" value="Ribonuclease Z/Hydroxyacylglutathione hydrolase-like"/>
    <property type="match status" value="1"/>
</dbReference>
<gene>
    <name evidence="2" type="ORF">HMPREF1039_0910</name>
</gene>
<keyword evidence="3" id="KW-1185">Reference proteome</keyword>
<name>A0ABN0CYU6_9FIRM</name>
<dbReference type="Pfam" id="PF00753">
    <property type="entry name" value="Lactamase_B"/>
    <property type="match status" value="1"/>
</dbReference>
<sequence length="325" mass="37558">MIEKLHAKPDIYRIEVTLPHNPLQYLNSYVIKGKTRNLVIDTGFNLPICRSDLCGGLQALQVDLRRTDLFLTHLHAAHTGLVHLFSQAGCPIYMQGDDYDFLAAAESGEVWRNAEVRFMREGMPATDIQTQFSNYARAYSPRVDFRVHRVHHGQRLRLADEEWYVIHTPGHTKGQCCLYLPQQEILFTSDHILFDITPNIQIWSNMSNALEEYLKSLQALRDLPVAAALPGHRKGRASIKERIQELRRHHGQRLEEVMRLIRLYPGSTAFDIAGQMAWSMRGLSWSAFPPTQKWFALGEALAHIEYLVQHGEIRKIKDSRQYRYE</sequence>